<comment type="pathway">
    <text evidence="1 8">Metabolic intermediate biosynthesis; chorismate biosynthesis; chorismate from D-erythrose 4-phosphate and phosphoenolpyruvate: step 4/7.</text>
</comment>
<comment type="function">
    <text evidence="8">Involved in the biosynthesis of the chorismate, which leads to the biosynthesis of aromatic amino acids. Catalyzes the reversible NADPH linked reduction of 3-dehydroshikimate (DHSA) to yield shikimate (SA).</text>
</comment>
<feature type="domain" description="SDH C-terminal" evidence="11">
    <location>
        <begin position="237"/>
        <end position="267"/>
    </location>
</feature>
<feature type="binding site" evidence="8">
    <location>
        <position position="215"/>
    </location>
    <ligand>
        <name>shikimate</name>
        <dbReference type="ChEBI" id="CHEBI:36208"/>
    </ligand>
</feature>
<dbReference type="Gene3D" id="3.40.50.720">
    <property type="entry name" value="NAD(P)-binding Rossmann-like Domain"/>
    <property type="match status" value="1"/>
</dbReference>
<dbReference type="InterPro" id="IPR013708">
    <property type="entry name" value="Shikimate_DH-bd_N"/>
</dbReference>
<dbReference type="InterPro" id="IPR011342">
    <property type="entry name" value="Shikimate_DH"/>
</dbReference>
<dbReference type="Pfam" id="PF08501">
    <property type="entry name" value="Shikimate_dh_N"/>
    <property type="match status" value="1"/>
</dbReference>
<organism evidence="12 13">
    <name type="scientific">Leminorella richardii</name>
    <dbReference type="NCBI Taxonomy" id="158841"/>
    <lineage>
        <taxon>Bacteria</taxon>
        <taxon>Pseudomonadati</taxon>
        <taxon>Pseudomonadota</taxon>
        <taxon>Gammaproteobacteria</taxon>
        <taxon>Enterobacterales</taxon>
        <taxon>Budviciaceae</taxon>
        <taxon>Leminorella</taxon>
    </lineage>
</organism>
<comment type="catalytic activity">
    <reaction evidence="7 8">
        <text>shikimate + NADP(+) = 3-dehydroshikimate + NADPH + H(+)</text>
        <dbReference type="Rhea" id="RHEA:17737"/>
        <dbReference type="ChEBI" id="CHEBI:15378"/>
        <dbReference type="ChEBI" id="CHEBI:16630"/>
        <dbReference type="ChEBI" id="CHEBI:36208"/>
        <dbReference type="ChEBI" id="CHEBI:57783"/>
        <dbReference type="ChEBI" id="CHEBI:58349"/>
        <dbReference type="EC" id="1.1.1.25"/>
    </reaction>
</comment>
<dbReference type="InterPro" id="IPR022893">
    <property type="entry name" value="Shikimate_DH_fam"/>
</dbReference>
<evidence type="ECO:0000259" key="10">
    <source>
        <dbReference type="Pfam" id="PF08501"/>
    </source>
</evidence>
<feature type="domain" description="Shikimate dehydrogenase substrate binding N-terminal" evidence="10">
    <location>
        <begin position="6"/>
        <end position="88"/>
    </location>
</feature>
<dbReference type="Pfam" id="PF01488">
    <property type="entry name" value="Shikimate_DH"/>
    <property type="match status" value="1"/>
</dbReference>
<feature type="binding site" evidence="8">
    <location>
        <position position="61"/>
    </location>
    <ligand>
        <name>shikimate</name>
        <dbReference type="ChEBI" id="CHEBI:36208"/>
    </ligand>
</feature>
<protein>
    <recommendedName>
        <fullName evidence="2 8">Shikimate dehydrogenase (NADP(+))</fullName>
        <shortName evidence="8">SDH</shortName>
        <ecNumber evidence="2 8">1.1.1.25</ecNumber>
    </recommendedName>
</protein>
<dbReference type="UniPathway" id="UPA00053">
    <property type="reaction ID" value="UER00087"/>
</dbReference>
<dbReference type="OrthoDB" id="9776868at2"/>
<dbReference type="InterPro" id="IPR046346">
    <property type="entry name" value="Aminoacid_DH-like_N_sf"/>
</dbReference>
<keyword evidence="6 8" id="KW-0057">Aromatic amino acid biosynthesis</keyword>
<dbReference type="HAMAP" id="MF_00222">
    <property type="entry name" value="Shikimate_DH_AroE"/>
    <property type="match status" value="1"/>
</dbReference>
<evidence type="ECO:0000256" key="1">
    <source>
        <dbReference type="ARBA" id="ARBA00004871"/>
    </source>
</evidence>
<dbReference type="GO" id="GO:0005829">
    <property type="term" value="C:cytosol"/>
    <property type="evidence" value="ECO:0007669"/>
    <property type="project" value="TreeGrafter"/>
</dbReference>
<dbReference type="GO" id="GO:0008652">
    <property type="term" value="P:amino acid biosynthetic process"/>
    <property type="evidence" value="ECO:0007669"/>
    <property type="project" value="UniProtKB-KW"/>
</dbReference>
<dbReference type="InterPro" id="IPR006151">
    <property type="entry name" value="Shikm_DH/Glu-tRNA_Rdtase"/>
</dbReference>
<keyword evidence="4 8" id="KW-0521">NADP</keyword>
<evidence type="ECO:0000313" key="12">
    <source>
        <dbReference type="EMBL" id="SQI35211.1"/>
    </source>
</evidence>
<dbReference type="NCBIfam" id="NF001310">
    <property type="entry name" value="PRK00258.1-2"/>
    <property type="match status" value="1"/>
</dbReference>
<dbReference type="EMBL" id="LS483470">
    <property type="protein sequence ID" value="SQI35211.1"/>
    <property type="molecule type" value="Genomic_DNA"/>
</dbReference>
<evidence type="ECO:0000256" key="4">
    <source>
        <dbReference type="ARBA" id="ARBA00022857"/>
    </source>
</evidence>
<dbReference type="Proteomes" id="UP000249005">
    <property type="component" value="Chromosome 1"/>
</dbReference>
<evidence type="ECO:0000256" key="6">
    <source>
        <dbReference type="ARBA" id="ARBA00023141"/>
    </source>
</evidence>
<feature type="binding site" evidence="8">
    <location>
        <position position="102"/>
    </location>
    <ligand>
        <name>shikimate</name>
        <dbReference type="ChEBI" id="CHEBI:36208"/>
    </ligand>
</feature>
<evidence type="ECO:0000256" key="5">
    <source>
        <dbReference type="ARBA" id="ARBA00023002"/>
    </source>
</evidence>
<dbReference type="Pfam" id="PF18317">
    <property type="entry name" value="SDH_C"/>
    <property type="match status" value="1"/>
</dbReference>
<dbReference type="PANTHER" id="PTHR21089">
    <property type="entry name" value="SHIKIMATE DEHYDROGENASE"/>
    <property type="match status" value="1"/>
</dbReference>
<feature type="active site" description="Proton acceptor" evidence="8">
    <location>
        <position position="65"/>
    </location>
</feature>
<sequence>MRDFAVFGNPISHSKSPRIHSLFGASTHISLNYVTRLATLEGFEQELKDFFSEGALGANITMPFKERAFALCDELTERASCAGAVNTVHRLDDGRLLGDNTDGIGLVSDLVRLDMIRRDSRILLIGAGGAARGVIQPLLAYGCELVITNRTASKASALACEFSTLGNITSKTCSELEGMAFDLIVNATSTGISGDLPPIPSSLFARETACYDMFYQAGNTPFIAWAVTQGVLRYADGLGMLVGQAAHSFNLWNSVMPEVEPVMAELRKELSQ</sequence>
<dbReference type="NCBIfam" id="TIGR00507">
    <property type="entry name" value="aroE"/>
    <property type="match status" value="1"/>
</dbReference>
<feature type="domain" description="Quinate/shikimate 5-dehydrogenase/glutamyl-tRNA reductase" evidence="9">
    <location>
        <begin position="119"/>
        <end position="189"/>
    </location>
</feature>
<comment type="similarity">
    <text evidence="8">Belongs to the shikimate dehydrogenase family.</text>
</comment>
<feature type="binding site" evidence="8">
    <location>
        <position position="244"/>
    </location>
    <ligand>
        <name>shikimate</name>
        <dbReference type="ChEBI" id="CHEBI:36208"/>
    </ligand>
</feature>
<evidence type="ECO:0000256" key="8">
    <source>
        <dbReference type="HAMAP-Rule" id="MF_00222"/>
    </source>
</evidence>
<dbReference type="InterPro" id="IPR036291">
    <property type="entry name" value="NAD(P)-bd_dom_sf"/>
</dbReference>
<reference evidence="12 13" key="1">
    <citation type="submission" date="2018-06" db="EMBL/GenBank/DDBJ databases">
        <authorList>
            <consortium name="Pathogen Informatics"/>
            <person name="Doyle S."/>
        </authorList>
    </citation>
    <scope>NUCLEOTIDE SEQUENCE [LARGE SCALE GENOMIC DNA]</scope>
    <source>
        <strain evidence="12 13">NCTC12151</strain>
    </source>
</reference>
<evidence type="ECO:0000256" key="2">
    <source>
        <dbReference type="ARBA" id="ARBA00012962"/>
    </source>
</evidence>
<dbReference type="RefSeq" id="WP_111739062.1">
    <property type="nucleotide sequence ID" value="NZ_LR698987.1"/>
</dbReference>
<comment type="subunit">
    <text evidence="8">Homodimer.</text>
</comment>
<gene>
    <name evidence="8 12" type="primary">aroE</name>
    <name evidence="12" type="ORF">NCTC12151_00397</name>
</gene>
<dbReference type="FunFam" id="3.40.50.720:FF:000104">
    <property type="entry name" value="Shikimate dehydrogenase (NADP(+))"/>
    <property type="match status" value="1"/>
</dbReference>
<dbReference type="PANTHER" id="PTHR21089:SF1">
    <property type="entry name" value="BIFUNCTIONAL 3-DEHYDROQUINATE DEHYDRATASE_SHIKIMATE DEHYDROGENASE, CHLOROPLASTIC"/>
    <property type="match status" value="1"/>
</dbReference>
<proteinExistence type="inferred from homology"/>
<evidence type="ECO:0000313" key="13">
    <source>
        <dbReference type="Proteomes" id="UP000249005"/>
    </source>
</evidence>
<feature type="binding site" evidence="8">
    <location>
        <begin position="126"/>
        <end position="130"/>
    </location>
    <ligand>
        <name>NADP(+)</name>
        <dbReference type="ChEBI" id="CHEBI:58349"/>
    </ligand>
</feature>
<keyword evidence="3 8" id="KW-0028">Amino-acid biosynthesis</keyword>
<dbReference type="InterPro" id="IPR041121">
    <property type="entry name" value="SDH_C"/>
</dbReference>
<dbReference type="Gene3D" id="3.40.50.10860">
    <property type="entry name" value="Leucine Dehydrogenase, chain A, domain 1"/>
    <property type="match status" value="1"/>
</dbReference>
<dbReference type="AlphaFoldDB" id="A0A2X4U8D4"/>
<feature type="binding site" evidence="8">
    <location>
        <position position="213"/>
    </location>
    <ligand>
        <name>NADP(+)</name>
        <dbReference type="ChEBI" id="CHEBI:58349"/>
    </ligand>
</feature>
<dbReference type="EC" id="1.1.1.25" evidence="2 8"/>
<dbReference type="GO" id="GO:0004764">
    <property type="term" value="F:shikimate 3-dehydrogenase (NADP+) activity"/>
    <property type="evidence" value="ECO:0007669"/>
    <property type="project" value="UniProtKB-UniRule"/>
</dbReference>
<name>A0A2X4U8D4_9GAMM</name>
<dbReference type="GO" id="GO:0009423">
    <property type="term" value="P:chorismate biosynthetic process"/>
    <property type="evidence" value="ECO:0007669"/>
    <property type="project" value="UniProtKB-UniRule"/>
</dbReference>
<evidence type="ECO:0000259" key="9">
    <source>
        <dbReference type="Pfam" id="PF01488"/>
    </source>
</evidence>
<feature type="binding site" evidence="8">
    <location>
        <begin position="149"/>
        <end position="154"/>
    </location>
    <ligand>
        <name>NADP(+)</name>
        <dbReference type="ChEBI" id="CHEBI:58349"/>
    </ligand>
</feature>
<evidence type="ECO:0000256" key="7">
    <source>
        <dbReference type="ARBA" id="ARBA00049442"/>
    </source>
</evidence>
<accession>A0A2X4U8D4</accession>
<keyword evidence="5 8" id="KW-0560">Oxidoreductase</keyword>
<dbReference type="SUPFAM" id="SSF51735">
    <property type="entry name" value="NAD(P)-binding Rossmann-fold domains"/>
    <property type="match status" value="1"/>
</dbReference>
<dbReference type="GO" id="GO:0019632">
    <property type="term" value="P:shikimate metabolic process"/>
    <property type="evidence" value="ECO:0007669"/>
    <property type="project" value="InterPro"/>
</dbReference>
<dbReference type="CDD" id="cd01065">
    <property type="entry name" value="NAD_bind_Shikimate_DH"/>
    <property type="match status" value="1"/>
</dbReference>
<dbReference type="GO" id="GO:0009073">
    <property type="term" value="P:aromatic amino acid family biosynthetic process"/>
    <property type="evidence" value="ECO:0007669"/>
    <property type="project" value="UniProtKB-KW"/>
</dbReference>
<dbReference type="KEGG" id="lri:NCTC12151_00397"/>
<evidence type="ECO:0000259" key="11">
    <source>
        <dbReference type="Pfam" id="PF18317"/>
    </source>
</evidence>
<evidence type="ECO:0000256" key="3">
    <source>
        <dbReference type="ARBA" id="ARBA00022605"/>
    </source>
</evidence>
<dbReference type="FunFam" id="3.40.50.10860:FF:000006">
    <property type="entry name" value="Shikimate dehydrogenase (NADP(+))"/>
    <property type="match status" value="1"/>
</dbReference>
<keyword evidence="13" id="KW-1185">Reference proteome</keyword>
<feature type="binding site" evidence="8">
    <location>
        <begin position="14"/>
        <end position="16"/>
    </location>
    <ligand>
        <name>shikimate</name>
        <dbReference type="ChEBI" id="CHEBI:36208"/>
    </ligand>
</feature>
<dbReference type="GO" id="GO:0050661">
    <property type="term" value="F:NADP binding"/>
    <property type="evidence" value="ECO:0007669"/>
    <property type="project" value="InterPro"/>
</dbReference>
<feature type="binding site" evidence="8">
    <location>
        <position position="77"/>
    </location>
    <ligand>
        <name>NADP(+)</name>
        <dbReference type="ChEBI" id="CHEBI:58349"/>
    </ligand>
</feature>
<feature type="binding site" evidence="8">
    <location>
        <position position="237"/>
    </location>
    <ligand>
        <name>NADP(+)</name>
        <dbReference type="ChEBI" id="CHEBI:58349"/>
    </ligand>
</feature>
<dbReference type="SUPFAM" id="SSF53223">
    <property type="entry name" value="Aminoacid dehydrogenase-like, N-terminal domain"/>
    <property type="match status" value="1"/>
</dbReference>
<feature type="binding site" evidence="8">
    <location>
        <position position="86"/>
    </location>
    <ligand>
        <name>shikimate</name>
        <dbReference type="ChEBI" id="CHEBI:36208"/>
    </ligand>
</feature>